<organism evidence="2 3">
    <name type="scientific">Oryza sativa subsp. japonica</name>
    <name type="common">Rice</name>
    <dbReference type="NCBI Taxonomy" id="39947"/>
    <lineage>
        <taxon>Eukaryota</taxon>
        <taxon>Viridiplantae</taxon>
        <taxon>Streptophyta</taxon>
        <taxon>Embryophyta</taxon>
        <taxon>Tracheophyta</taxon>
        <taxon>Spermatophyta</taxon>
        <taxon>Magnoliopsida</taxon>
        <taxon>Liliopsida</taxon>
        <taxon>Poales</taxon>
        <taxon>Poaceae</taxon>
        <taxon>BOP clade</taxon>
        <taxon>Oryzoideae</taxon>
        <taxon>Oryzeae</taxon>
        <taxon>Oryzinae</taxon>
        <taxon>Oryza</taxon>
        <taxon>Oryza sativa</taxon>
    </lineage>
</organism>
<proteinExistence type="predicted"/>
<dbReference type="Gramene" id="Os07t0538350-00">
    <property type="protein sequence ID" value="Os07t0538350-00"/>
    <property type="gene ID" value="Os07g0538350"/>
</dbReference>
<dbReference type="FunCoup" id="A0A0P0X701">
    <property type="interactions" value="1"/>
</dbReference>
<dbReference type="Proteomes" id="UP000059680">
    <property type="component" value="Chromosome 7"/>
</dbReference>
<reference evidence="3" key="1">
    <citation type="journal article" date="2005" name="Nature">
        <title>The map-based sequence of the rice genome.</title>
        <authorList>
            <consortium name="International rice genome sequencing project (IRGSP)"/>
            <person name="Matsumoto T."/>
            <person name="Wu J."/>
            <person name="Kanamori H."/>
            <person name="Katayose Y."/>
            <person name="Fujisawa M."/>
            <person name="Namiki N."/>
            <person name="Mizuno H."/>
            <person name="Yamamoto K."/>
            <person name="Antonio B.A."/>
            <person name="Baba T."/>
            <person name="Sakata K."/>
            <person name="Nagamura Y."/>
            <person name="Aoki H."/>
            <person name="Arikawa K."/>
            <person name="Arita K."/>
            <person name="Bito T."/>
            <person name="Chiden Y."/>
            <person name="Fujitsuka N."/>
            <person name="Fukunaka R."/>
            <person name="Hamada M."/>
            <person name="Harada C."/>
            <person name="Hayashi A."/>
            <person name="Hijishita S."/>
            <person name="Honda M."/>
            <person name="Hosokawa S."/>
            <person name="Ichikawa Y."/>
            <person name="Idonuma A."/>
            <person name="Iijima M."/>
            <person name="Ikeda M."/>
            <person name="Ikeno M."/>
            <person name="Ito K."/>
            <person name="Ito S."/>
            <person name="Ito T."/>
            <person name="Ito Y."/>
            <person name="Ito Y."/>
            <person name="Iwabuchi A."/>
            <person name="Kamiya K."/>
            <person name="Karasawa W."/>
            <person name="Kurita K."/>
            <person name="Katagiri S."/>
            <person name="Kikuta A."/>
            <person name="Kobayashi H."/>
            <person name="Kobayashi N."/>
            <person name="Machita K."/>
            <person name="Maehara T."/>
            <person name="Masukawa M."/>
            <person name="Mizubayashi T."/>
            <person name="Mukai Y."/>
            <person name="Nagasaki H."/>
            <person name="Nagata Y."/>
            <person name="Naito S."/>
            <person name="Nakashima M."/>
            <person name="Nakama Y."/>
            <person name="Nakamichi Y."/>
            <person name="Nakamura M."/>
            <person name="Meguro A."/>
            <person name="Negishi M."/>
            <person name="Ohta I."/>
            <person name="Ohta T."/>
            <person name="Okamoto M."/>
            <person name="Ono N."/>
            <person name="Saji S."/>
            <person name="Sakaguchi M."/>
            <person name="Sakai K."/>
            <person name="Shibata M."/>
            <person name="Shimokawa T."/>
            <person name="Song J."/>
            <person name="Takazaki Y."/>
            <person name="Terasawa K."/>
            <person name="Tsugane M."/>
            <person name="Tsuji K."/>
            <person name="Ueda S."/>
            <person name="Waki K."/>
            <person name="Yamagata H."/>
            <person name="Yamamoto M."/>
            <person name="Yamamoto S."/>
            <person name="Yamane H."/>
            <person name="Yoshiki S."/>
            <person name="Yoshihara R."/>
            <person name="Yukawa K."/>
            <person name="Zhong H."/>
            <person name="Yano M."/>
            <person name="Yuan Q."/>
            <person name="Ouyang S."/>
            <person name="Liu J."/>
            <person name="Jones K.M."/>
            <person name="Gansberger K."/>
            <person name="Moffat K."/>
            <person name="Hill J."/>
            <person name="Bera J."/>
            <person name="Fadrosh D."/>
            <person name="Jin S."/>
            <person name="Johri S."/>
            <person name="Kim M."/>
            <person name="Overton L."/>
            <person name="Reardon M."/>
            <person name="Tsitrin T."/>
            <person name="Vuong H."/>
            <person name="Weaver B."/>
            <person name="Ciecko A."/>
            <person name="Tallon L."/>
            <person name="Jackson J."/>
            <person name="Pai G."/>
            <person name="Aken S.V."/>
            <person name="Utterback T."/>
            <person name="Reidmuller S."/>
            <person name="Feldblyum T."/>
            <person name="Hsiao J."/>
            <person name="Zismann V."/>
            <person name="Iobst S."/>
            <person name="de Vazeille A.R."/>
            <person name="Buell C.R."/>
            <person name="Ying K."/>
            <person name="Li Y."/>
            <person name="Lu T."/>
            <person name="Huang Y."/>
            <person name="Zhao Q."/>
            <person name="Feng Q."/>
            <person name="Zhang L."/>
            <person name="Zhu J."/>
            <person name="Weng Q."/>
            <person name="Mu J."/>
            <person name="Lu Y."/>
            <person name="Fan D."/>
            <person name="Liu Y."/>
            <person name="Guan J."/>
            <person name="Zhang Y."/>
            <person name="Yu S."/>
            <person name="Liu X."/>
            <person name="Zhang Y."/>
            <person name="Hong G."/>
            <person name="Han B."/>
            <person name="Choisne N."/>
            <person name="Demange N."/>
            <person name="Orjeda G."/>
            <person name="Samain S."/>
            <person name="Cattolico L."/>
            <person name="Pelletier E."/>
            <person name="Couloux A."/>
            <person name="Segurens B."/>
            <person name="Wincker P."/>
            <person name="D'Hont A."/>
            <person name="Scarpelli C."/>
            <person name="Weissenbach J."/>
            <person name="Salanoubat M."/>
            <person name="Quetier F."/>
            <person name="Yu Y."/>
            <person name="Kim H.R."/>
            <person name="Rambo T."/>
            <person name="Currie J."/>
            <person name="Collura K."/>
            <person name="Luo M."/>
            <person name="Yang T."/>
            <person name="Ammiraju J.S.S."/>
            <person name="Engler F."/>
            <person name="Soderlund C."/>
            <person name="Wing R.A."/>
            <person name="Palmer L.E."/>
            <person name="de la Bastide M."/>
            <person name="Spiegel L."/>
            <person name="Nascimento L."/>
            <person name="Zutavern T."/>
            <person name="O'Shaughnessy A."/>
            <person name="Dike S."/>
            <person name="Dedhia N."/>
            <person name="Preston R."/>
            <person name="Balija V."/>
            <person name="McCombie W.R."/>
            <person name="Chow T."/>
            <person name="Chen H."/>
            <person name="Chung M."/>
            <person name="Chen C."/>
            <person name="Shaw J."/>
            <person name="Wu H."/>
            <person name="Hsiao K."/>
            <person name="Chao Y."/>
            <person name="Chu M."/>
            <person name="Cheng C."/>
            <person name="Hour A."/>
            <person name="Lee P."/>
            <person name="Lin S."/>
            <person name="Lin Y."/>
            <person name="Liou J."/>
            <person name="Liu S."/>
            <person name="Hsing Y."/>
            <person name="Raghuvanshi S."/>
            <person name="Mohanty A."/>
            <person name="Bharti A.K."/>
            <person name="Gaur A."/>
            <person name="Gupta V."/>
            <person name="Kumar D."/>
            <person name="Ravi V."/>
            <person name="Vij S."/>
            <person name="Kapur A."/>
            <person name="Khurana P."/>
            <person name="Khurana P."/>
            <person name="Khurana J.P."/>
            <person name="Tyagi A.K."/>
            <person name="Gaikwad K."/>
            <person name="Singh A."/>
            <person name="Dalal V."/>
            <person name="Srivastava S."/>
            <person name="Dixit A."/>
            <person name="Pal A.K."/>
            <person name="Ghazi I.A."/>
            <person name="Yadav M."/>
            <person name="Pandit A."/>
            <person name="Bhargava A."/>
            <person name="Sureshbabu K."/>
            <person name="Batra K."/>
            <person name="Sharma T.R."/>
            <person name="Mohapatra T."/>
            <person name="Singh N.K."/>
            <person name="Messing J."/>
            <person name="Nelson A.B."/>
            <person name="Fuks G."/>
            <person name="Kavchok S."/>
            <person name="Keizer G."/>
            <person name="Linton E."/>
            <person name="Llaca V."/>
            <person name="Song R."/>
            <person name="Tanyolac B."/>
            <person name="Young S."/>
            <person name="Ho-Il K."/>
            <person name="Hahn J.H."/>
            <person name="Sangsakoo G."/>
            <person name="Vanavichit A."/>
            <person name="de Mattos Luiz.A.T."/>
            <person name="Zimmer P.D."/>
            <person name="Malone G."/>
            <person name="Dellagostin O."/>
            <person name="de Oliveira A.C."/>
            <person name="Bevan M."/>
            <person name="Bancroft I."/>
            <person name="Minx P."/>
            <person name="Cordum H."/>
            <person name="Wilson R."/>
            <person name="Cheng Z."/>
            <person name="Jin W."/>
            <person name="Jiang J."/>
            <person name="Leong S.A."/>
            <person name="Iwama H."/>
            <person name="Gojobori T."/>
            <person name="Itoh T."/>
            <person name="Niimura Y."/>
            <person name="Fujii Y."/>
            <person name="Habara T."/>
            <person name="Sakai H."/>
            <person name="Sato Y."/>
            <person name="Wilson G."/>
            <person name="Kumar K."/>
            <person name="McCouch S."/>
            <person name="Juretic N."/>
            <person name="Hoen D."/>
            <person name="Wright S."/>
            <person name="Bruskiewich R."/>
            <person name="Bureau T."/>
            <person name="Miyao A."/>
            <person name="Hirochika H."/>
            <person name="Nishikawa T."/>
            <person name="Kadowaki K."/>
            <person name="Sugiura M."/>
            <person name="Burr B."/>
            <person name="Sasaki T."/>
        </authorList>
    </citation>
    <scope>NUCLEOTIDE SEQUENCE [LARGE SCALE GENOMIC DNA]</scope>
    <source>
        <strain evidence="3">cv. Nipponbare</strain>
    </source>
</reference>
<gene>
    <name evidence="2" type="ordered locus">Os07g0538350</name>
    <name evidence="2" type="ORF">OSNPB_070538350</name>
</gene>
<feature type="non-terminal residue" evidence="2">
    <location>
        <position position="1"/>
    </location>
</feature>
<evidence type="ECO:0000256" key="1">
    <source>
        <dbReference type="SAM" id="MobiDB-lite"/>
    </source>
</evidence>
<feature type="region of interest" description="Disordered" evidence="1">
    <location>
        <begin position="142"/>
        <end position="172"/>
    </location>
</feature>
<dbReference type="AlphaFoldDB" id="A0A0P0X701"/>
<reference evidence="2 3" key="3">
    <citation type="journal article" date="2013" name="Rice">
        <title>Improvement of the Oryza sativa Nipponbare reference genome using next generation sequence and optical map data.</title>
        <authorList>
            <person name="Kawahara Y."/>
            <person name="de la Bastide M."/>
            <person name="Hamilton J.P."/>
            <person name="Kanamori H."/>
            <person name="McCombie W.R."/>
            <person name="Ouyang S."/>
            <person name="Schwartz D.C."/>
            <person name="Tanaka T."/>
            <person name="Wu J."/>
            <person name="Zhou S."/>
            <person name="Childs K.L."/>
            <person name="Davidson R.M."/>
            <person name="Lin H."/>
            <person name="Quesada-Ocampo L."/>
            <person name="Vaillancourt B."/>
            <person name="Sakai H."/>
            <person name="Lee S.S."/>
            <person name="Kim J."/>
            <person name="Numa H."/>
            <person name="Itoh T."/>
            <person name="Buell C.R."/>
            <person name="Matsumoto T."/>
        </authorList>
    </citation>
    <scope>NUCLEOTIDE SEQUENCE [LARGE SCALE GENOMIC DNA]</scope>
    <source>
        <strain evidence="3">cv. Nipponbare</strain>
    </source>
</reference>
<dbReference type="PaxDb" id="39947-A0A0P0X701"/>
<accession>A0A0P0X701</accession>
<protein>
    <submittedName>
        <fullName evidence="2">Os07g0538350 protein</fullName>
    </submittedName>
</protein>
<sequence length="172" mass="17189">EATPAARRRQVRSALRPAVHLGELRVEVGLPGRVPPPRGVARRVVGGGVHQRCHEAVEPCLLRRGVRVAVEPVNRDLLGGEVAGGDGGVGVGEQAGVVEDGGDLVVGAGVGEVEEGLGEAGEAGGGVGVAAAEREGGDLVRRRADALGGGEQVRRGRGVAGEGGGDEVDTGK</sequence>
<name>A0A0P0X701_ORYSJ</name>
<dbReference type="EMBL" id="AP014963">
    <property type="protein sequence ID" value="BAT01942.1"/>
    <property type="molecule type" value="Genomic_DNA"/>
</dbReference>
<evidence type="ECO:0000313" key="3">
    <source>
        <dbReference type="Proteomes" id="UP000059680"/>
    </source>
</evidence>
<keyword evidence="3" id="KW-1185">Reference proteome</keyword>
<reference evidence="2 3" key="2">
    <citation type="journal article" date="2013" name="Plant Cell Physiol.">
        <title>Rice Annotation Project Database (RAP-DB): an integrative and interactive database for rice genomics.</title>
        <authorList>
            <person name="Sakai H."/>
            <person name="Lee S.S."/>
            <person name="Tanaka T."/>
            <person name="Numa H."/>
            <person name="Kim J."/>
            <person name="Kawahara Y."/>
            <person name="Wakimoto H."/>
            <person name="Yang C.C."/>
            <person name="Iwamoto M."/>
            <person name="Abe T."/>
            <person name="Yamada Y."/>
            <person name="Muto A."/>
            <person name="Inokuchi H."/>
            <person name="Ikemura T."/>
            <person name="Matsumoto T."/>
            <person name="Sasaki T."/>
            <person name="Itoh T."/>
        </authorList>
    </citation>
    <scope>NUCLEOTIDE SEQUENCE [LARGE SCALE GENOMIC DNA]</scope>
    <source>
        <strain evidence="3">cv. Nipponbare</strain>
    </source>
</reference>
<dbReference type="InParanoid" id="A0A0P0X701"/>
<evidence type="ECO:0000313" key="2">
    <source>
        <dbReference type="EMBL" id="BAT01942.1"/>
    </source>
</evidence>
<feature type="non-terminal residue" evidence="2">
    <location>
        <position position="172"/>
    </location>
</feature>